<name>A0ACD2ZZC6_9AGAR</name>
<dbReference type="EMBL" id="ML209199">
    <property type="protein sequence ID" value="TFK58780.1"/>
    <property type="molecule type" value="Genomic_DNA"/>
</dbReference>
<sequence length="185" mass="21590">MITLSGLGTDSFEHTVDRANEVFTKFHRFFPENKLQEWSLTPCNWTGTRTLTFTNHYFTQRHEAPLTQAIQFSTEVDPANILTDMITAMLFHADDNKVAYYERYKEDLASVHCYIPPQTFCLGDIIDVQFCFIAYRMHTKQYVLKLMLYSITLIEAKFADVSKHTDVITDADVIACTYRNTFRRN</sequence>
<evidence type="ECO:0000313" key="1">
    <source>
        <dbReference type="EMBL" id="TFK58780.1"/>
    </source>
</evidence>
<proteinExistence type="predicted"/>
<protein>
    <submittedName>
        <fullName evidence="1">Uncharacterized protein</fullName>
    </submittedName>
</protein>
<keyword evidence="2" id="KW-1185">Reference proteome</keyword>
<gene>
    <name evidence="1" type="ORF">BDN72DRAFT_781599</name>
</gene>
<evidence type="ECO:0000313" key="2">
    <source>
        <dbReference type="Proteomes" id="UP000308600"/>
    </source>
</evidence>
<dbReference type="Proteomes" id="UP000308600">
    <property type="component" value="Unassembled WGS sequence"/>
</dbReference>
<accession>A0ACD2ZZC6</accession>
<reference evidence="1 2" key="1">
    <citation type="journal article" date="2019" name="Nat. Ecol. Evol.">
        <title>Megaphylogeny resolves global patterns of mushroom evolution.</title>
        <authorList>
            <person name="Varga T."/>
            <person name="Krizsan K."/>
            <person name="Foldi C."/>
            <person name="Dima B."/>
            <person name="Sanchez-Garcia M."/>
            <person name="Sanchez-Ramirez S."/>
            <person name="Szollosi G.J."/>
            <person name="Szarkandi J.G."/>
            <person name="Papp V."/>
            <person name="Albert L."/>
            <person name="Andreopoulos W."/>
            <person name="Angelini C."/>
            <person name="Antonin V."/>
            <person name="Barry K.W."/>
            <person name="Bougher N.L."/>
            <person name="Buchanan P."/>
            <person name="Buyck B."/>
            <person name="Bense V."/>
            <person name="Catcheside P."/>
            <person name="Chovatia M."/>
            <person name="Cooper J."/>
            <person name="Damon W."/>
            <person name="Desjardin D."/>
            <person name="Finy P."/>
            <person name="Geml J."/>
            <person name="Haridas S."/>
            <person name="Hughes K."/>
            <person name="Justo A."/>
            <person name="Karasinski D."/>
            <person name="Kautmanova I."/>
            <person name="Kiss B."/>
            <person name="Kocsube S."/>
            <person name="Kotiranta H."/>
            <person name="LaButti K.M."/>
            <person name="Lechner B.E."/>
            <person name="Liimatainen K."/>
            <person name="Lipzen A."/>
            <person name="Lukacs Z."/>
            <person name="Mihaltcheva S."/>
            <person name="Morgado L.N."/>
            <person name="Niskanen T."/>
            <person name="Noordeloos M.E."/>
            <person name="Ohm R.A."/>
            <person name="Ortiz-Santana B."/>
            <person name="Ovrebo C."/>
            <person name="Racz N."/>
            <person name="Riley R."/>
            <person name="Savchenko A."/>
            <person name="Shiryaev A."/>
            <person name="Soop K."/>
            <person name="Spirin V."/>
            <person name="Szebenyi C."/>
            <person name="Tomsovsky M."/>
            <person name="Tulloss R.E."/>
            <person name="Uehling J."/>
            <person name="Grigoriev I.V."/>
            <person name="Vagvolgyi C."/>
            <person name="Papp T."/>
            <person name="Martin F.M."/>
            <person name="Miettinen O."/>
            <person name="Hibbett D.S."/>
            <person name="Nagy L.G."/>
        </authorList>
    </citation>
    <scope>NUCLEOTIDE SEQUENCE [LARGE SCALE GENOMIC DNA]</scope>
    <source>
        <strain evidence="1 2">NL-1719</strain>
    </source>
</reference>
<organism evidence="1 2">
    <name type="scientific">Pluteus cervinus</name>
    <dbReference type="NCBI Taxonomy" id="181527"/>
    <lineage>
        <taxon>Eukaryota</taxon>
        <taxon>Fungi</taxon>
        <taxon>Dikarya</taxon>
        <taxon>Basidiomycota</taxon>
        <taxon>Agaricomycotina</taxon>
        <taxon>Agaricomycetes</taxon>
        <taxon>Agaricomycetidae</taxon>
        <taxon>Agaricales</taxon>
        <taxon>Pluteineae</taxon>
        <taxon>Pluteaceae</taxon>
        <taxon>Pluteus</taxon>
    </lineage>
</organism>